<dbReference type="PANTHER" id="PTHR11552">
    <property type="entry name" value="GLUCOSE-METHANOL-CHOLINE GMC OXIDOREDUCTASE"/>
    <property type="match status" value="1"/>
</dbReference>
<dbReference type="PIRSF" id="PIRSF000137">
    <property type="entry name" value="Alcohol_oxidase"/>
    <property type="match status" value="1"/>
</dbReference>
<feature type="domain" description="Glucose-methanol-choline oxidoreductase N-terminal" evidence="6">
    <location>
        <begin position="84"/>
        <end position="107"/>
    </location>
</feature>
<evidence type="ECO:0000259" key="6">
    <source>
        <dbReference type="PROSITE" id="PS00623"/>
    </source>
</evidence>
<comment type="cofactor">
    <cofactor evidence="1">
        <name>FAD</name>
        <dbReference type="ChEBI" id="CHEBI:57692"/>
    </cofactor>
</comment>
<evidence type="ECO:0000256" key="5">
    <source>
        <dbReference type="RuleBase" id="RU003968"/>
    </source>
</evidence>
<dbReference type="Proteomes" id="UP001501757">
    <property type="component" value="Unassembled WGS sequence"/>
</dbReference>
<dbReference type="NCBIfam" id="NF002550">
    <property type="entry name" value="PRK02106.1"/>
    <property type="match status" value="1"/>
</dbReference>
<dbReference type="Pfam" id="PF05199">
    <property type="entry name" value="GMC_oxred_C"/>
    <property type="match status" value="1"/>
</dbReference>
<dbReference type="SUPFAM" id="SSF51905">
    <property type="entry name" value="FAD/NAD(P)-binding domain"/>
    <property type="match status" value="1"/>
</dbReference>
<reference evidence="9" key="1">
    <citation type="journal article" date="2019" name="Int. J. Syst. Evol. Microbiol.">
        <title>The Global Catalogue of Microorganisms (GCM) 10K type strain sequencing project: providing services to taxonomists for standard genome sequencing and annotation.</title>
        <authorList>
            <consortium name="The Broad Institute Genomics Platform"/>
            <consortium name="The Broad Institute Genome Sequencing Center for Infectious Disease"/>
            <person name="Wu L."/>
            <person name="Ma J."/>
        </authorList>
    </citation>
    <scope>NUCLEOTIDE SEQUENCE [LARGE SCALE GENOMIC DNA]</scope>
    <source>
        <strain evidence="9">JCM 13378</strain>
    </source>
</reference>
<name>A0ABP3GRY7_9ALTE</name>
<gene>
    <name evidence="8" type="ORF">GCM10009092_13440</name>
</gene>
<dbReference type="PROSITE" id="PS00624">
    <property type="entry name" value="GMC_OXRED_2"/>
    <property type="match status" value="1"/>
</dbReference>
<evidence type="ECO:0000256" key="1">
    <source>
        <dbReference type="ARBA" id="ARBA00001974"/>
    </source>
</evidence>
<dbReference type="EMBL" id="BAAAEI010000006">
    <property type="protein sequence ID" value="GAA0350363.1"/>
    <property type="molecule type" value="Genomic_DNA"/>
</dbReference>
<dbReference type="InterPro" id="IPR000172">
    <property type="entry name" value="GMC_OxRdtase_N"/>
</dbReference>
<protein>
    <submittedName>
        <fullName evidence="8">Choline dehydrogenase</fullName>
    </submittedName>
</protein>
<dbReference type="SUPFAM" id="SSF54373">
    <property type="entry name" value="FAD-linked reductases, C-terminal domain"/>
    <property type="match status" value="1"/>
</dbReference>
<evidence type="ECO:0000313" key="9">
    <source>
        <dbReference type="Proteomes" id="UP001501757"/>
    </source>
</evidence>
<organism evidence="8 9">
    <name type="scientific">Bowmanella denitrificans</name>
    <dbReference type="NCBI Taxonomy" id="366582"/>
    <lineage>
        <taxon>Bacteria</taxon>
        <taxon>Pseudomonadati</taxon>
        <taxon>Pseudomonadota</taxon>
        <taxon>Gammaproteobacteria</taxon>
        <taxon>Alteromonadales</taxon>
        <taxon>Alteromonadaceae</taxon>
        <taxon>Bowmanella</taxon>
    </lineage>
</organism>
<keyword evidence="9" id="KW-1185">Reference proteome</keyword>
<dbReference type="Gene3D" id="3.30.560.10">
    <property type="entry name" value="Glucose Oxidase, domain 3"/>
    <property type="match status" value="1"/>
</dbReference>
<evidence type="ECO:0000259" key="7">
    <source>
        <dbReference type="PROSITE" id="PS00624"/>
    </source>
</evidence>
<dbReference type="Gene3D" id="3.50.50.60">
    <property type="entry name" value="FAD/NAD(P)-binding domain"/>
    <property type="match status" value="1"/>
</dbReference>
<dbReference type="Pfam" id="PF00732">
    <property type="entry name" value="GMC_oxred_N"/>
    <property type="match status" value="1"/>
</dbReference>
<dbReference type="InterPro" id="IPR036188">
    <property type="entry name" value="FAD/NAD-bd_sf"/>
</dbReference>
<dbReference type="PROSITE" id="PS00623">
    <property type="entry name" value="GMC_OXRED_1"/>
    <property type="match status" value="1"/>
</dbReference>
<feature type="domain" description="Glucose-methanol-choline oxidoreductase N-terminal" evidence="7">
    <location>
        <begin position="256"/>
        <end position="270"/>
    </location>
</feature>
<comment type="caution">
    <text evidence="8">The sequence shown here is derived from an EMBL/GenBank/DDBJ whole genome shotgun (WGS) entry which is preliminary data.</text>
</comment>
<accession>A0ABP3GRY7</accession>
<dbReference type="PANTHER" id="PTHR11552:SF147">
    <property type="entry name" value="CHOLINE DEHYDROGENASE, MITOCHONDRIAL"/>
    <property type="match status" value="1"/>
</dbReference>
<dbReference type="RefSeq" id="WP_343843282.1">
    <property type="nucleotide sequence ID" value="NZ_BAAAEI010000006.1"/>
</dbReference>
<evidence type="ECO:0000256" key="2">
    <source>
        <dbReference type="ARBA" id="ARBA00010790"/>
    </source>
</evidence>
<comment type="similarity">
    <text evidence="2 5">Belongs to the GMC oxidoreductase family.</text>
</comment>
<evidence type="ECO:0000313" key="8">
    <source>
        <dbReference type="EMBL" id="GAA0350363.1"/>
    </source>
</evidence>
<evidence type="ECO:0000256" key="4">
    <source>
        <dbReference type="ARBA" id="ARBA00022827"/>
    </source>
</evidence>
<keyword evidence="3 5" id="KW-0285">Flavoprotein</keyword>
<keyword evidence="4 5" id="KW-0274">FAD</keyword>
<sequence length="538" mass="58477">MAQIRHFDFIVVGAGSAGAALAARLSENPAWQVCLLEAGKPDTNPLIHIPFGLALLSRFRSINWNYTTAPQKELHNRSLYWPRGKTLGGSSSVNAMCYIRGAMQDYDNWQAQGADGWDWQSVLPYFKKAEDQAMGEDDFHAVGGPLSVSNLRHVSRLSQDFVAAGQAAGFEHLADFNRDQRQGVGFYQVTQREGQRCSAAKAYLSQAKSRRNLHIVTSGQVNRLLIENGRALGVEFVQQGQVQHWLADKEVLLSAGAINSPQILMLSGIGPAAHLASKGINVLHDLPGVGENLQDHLDAIVQCKSRKVAGYGVAPGAVPGYTQGVWQYLMRRSGMGSSNIAEAGGFVSSSLSKGIPDLQFHFIPAILQDHGRSLVWGYGYGLHVCYLYPKSRGTIRLQSADPAQSPLMDPNYLSHEDDRQAMLDGVRLAREILSQPAFSQYQPKEWLPGADKQTDQDLLEFIRAKAETIYHPVGTCKMGLADDAMAVVCPALKVRGLSGLRVVDASVMPSLIGGNTNAPAIMIAEKAADLVKAEHQPG</sequence>
<evidence type="ECO:0000256" key="3">
    <source>
        <dbReference type="ARBA" id="ARBA00022630"/>
    </source>
</evidence>
<proteinExistence type="inferred from homology"/>
<dbReference type="InterPro" id="IPR012132">
    <property type="entry name" value="GMC_OxRdtase"/>
</dbReference>
<dbReference type="InterPro" id="IPR007867">
    <property type="entry name" value="GMC_OxRtase_C"/>
</dbReference>